<evidence type="ECO:0000256" key="1">
    <source>
        <dbReference type="ARBA" id="ARBA00023015"/>
    </source>
</evidence>
<dbReference type="Proteomes" id="UP000235943">
    <property type="component" value="Unassembled WGS sequence"/>
</dbReference>
<dbReference type="PANTHER" id="PTHR44846">
    <property type="entry name" value="MANNOSYL-D-GLYCERATE TRANSPORT/METABOLISM SYSTEM REPRESSOR MNGR-RELATED"/>
    <property type="match status" value="1"/>
</dbReference>
<evidence type="ECO:0000256" key="3">
    <source>
        <dbReference type="ARBA" id="ARBA00023163"/>
    </source>
</evidence>
<name>A0A2N8TMT0_9ACTN</name>
<keyword evidence="3" id="KW-0804">Transcription</keyword>
<gene>
    <name evidence="5" type="ORF">C1J00_20865</name>
</gene>
<evidence type="ECO:0000313" key="5">
    <source>
        <dbReference type="EMBL" id="PNG20318.1"/>
    </source>
</evidence>
<dbReference type="SUPFAM" id="SSF46785">
    <property type="entry name" value="Winged helix' DNA-binding domain"/>
    <property type="match status" value="1"/>
</dbReference>
<reference evidence="5 6" key="1">
    <citation type="submission" date="2018-01" db="EMBL/GenBank/DDBJ databases">
        <title>Draft genome sequence of Streptomyces sp. 13K301.</title>
        <authorList>
            <person name="Sahin N."/>
            <person name="Saygin H."/>
            <person name="Ay H."/>
        </authorList>
    </citation>
    <scope>NUCLEOTIDE SEQUENCE [LARGE SCALE GENOMIC DNA]</scope>
    <source>
        <strain evidence="5 6">13K301</strain>
    </source>
</reference>
<comment type="caution">
    <text evidence="5">The sequence shown here is derived from an EMBL/GenBank/DDBJ whole genome shotgun (WGS) entry which is preliminary data.</text>
</comment>
<evidence type="ECO:0000313" key="6">
    <source>
        <dbReference type="Proteomes" id="UP000235943"/>
    </source>
</evidence>
<dbReference type="InterPro" id="IPR036390">
    <property type="entry name" value="WH_DNA-bd_sf"/>
</dbReference>
<evidence type="ECO:0000259" key="4">
    <source>
        <dbReference type="PROSITE" id="PS50949"/>
    </source>
</evidence>
<keyword evidence="6" id="KW-1185">Reference proteome</keyword>
<dbReference type="InterPro" id="IPR000524">
    <property type="entry name" value="Tscrpt_reg_HTH_GntR"/>
</dbReference>
<sequence>MSNTEPPLYLRVADELRALITTGELAPGARLPSVAQLIQQYGGSNSVASRAYKTLVDDGLVVSRHGVGHYVRGPETPELLVRQHRRRSEDSPFAQGAAEQGAVGTWRHESTTEQASEPVAARLGITTGDPVMHTSYVYLADDRPVQLAESWEPLALTGQSLVALPEVGPYAGVGVAARMRVLGIEVGDPVERVRSRMATRQEAQALGMTPPGPVLFVERTYYDQATGRPVETADVVMRGDRWVAIYGQAPAGN</sequence>
<evidence type="ECO:0000256" key="2">
    <source>
        <dbReference type="ARBA" id="ARBA00023125"/>
    </source>
</evidence>
<dbReference type="Gene3D" id="1.10.10.10">
    <property type="entry name" value="Winged helix-like DNA-binding domain superfamily/Winged helix DNA-binding domain"/>
    <property type="match status" value="1"/>
</dbReference>
<protein>
    <submittedName>
        <fullName evidence="5">GntR family transcriptional regulator</fullName>
    </submittedName>
</protein>
<dbReference type="InterPro" id="IPR050679">
    <property type="entry name" value="Bact_HTH_transcr_reg"/>
</dbReference>
<keyword evidence="1" id="KW-0805">Transcription regulation</keyword>
<dbReference type="InterPro" id="IPR011663">
    <property type="entry name" value="UTRA"/>
</dbReference>
<dbReference type="Pfam" id="PF00392">
    <property type="entry name" value="GntR"/>
    <property type="match status" value="1"/>
</dbReference>
<dbReference type="SUPFAM" id="SSF64288">
    <property type="entry name" value="Chorismate lyase-like"/>
    <property type="match status" value="1"/>
</dbReference>
<dbReference type="InterPro" id="IPR036388">
    <property type="entry name" value="WH-like_DNA-bd_sf"/>
</dbReference>
<dbReference type="AlphaFoldDB" id="A0A2N8TMT0"/>
<dbReference type="GO" id="GO:0045892">
    <property type="term" value="P:negative regulation of DNA-templated transcription"/>
    <property type="evidence" value="ECO:0007669"/>
    <property type="project" value="TreeGrafter"/>
</dbReference>
<dbReference type="EMBL" id="POUC01000151">
    <property type="protein sequence ID" value="PNG20318.1"/>
    <property type="molecule type" value="Genomic_DNA"/>
</dbReference>
<dbReference type="InterPro" id="IPR028978">
    <property type="entry name" value="Chorismate_lyase_/UTRA_dom_sf"/>
</dbReference>
<feature type="domain" description="HTH gntR-type" evidence="4">
    <location>
        <begin position="6"/>
        <end position="74"/>
    </location>
</feature>
<dbReference type="OrthoDB" id="4532751at2"/>
<organism evidence="5 6">
    <name type="scientific">Streptomyces cahuitamycinicus</name>
    <dbReference type="NCBI Taxonomy" id="2070367"/>
    <lineage>
        <taxon>Bacteria</taxon>
        <taxon>Bacillati</taxon>
        <taxon>Actinomycetota</taxon>
        <taxon>Actinomycetes</taxon>
        <taxon>Kitasatosporales</taxon>
        <taxon>Streptomycetaceae</taxon>
        <taxon>Streptomyces</taxon>
    </lineage>
</organism>
<dbReference type="PROSITE" id="PS50949">
    <property type="entry name" value="HTH_GNTR"/>
    <property type="match status" value="1"/>
</dbReference>
<dbReference type="SMART" id="SM00345">
    <property type="entry name" value="HTH_GNTR"/>
    <property type="match status" value="1"/>
</dbReference>
<dbReference type="PANTHER" id="PTHR44846:SF17">
    <property type="entry name" value="GNTR-FAMILY TRANSCRIPTIONAL REGULATOR"/>
    <property type="match status" value="1"/>
</dbReference>
<dbReference type="GO" id="GO:0003700">
    <property type="term" value="F:DNA-binding transcription factor activity"/>
    <property type="evidence" value="ECO:0007669"/>
    <property type="project" value="InterPro"/>
</dbReference>
<dbReference type="SMART" id="SM00866">
    <property type="entry name" value="UTRA"/>
    <property type="match status" value="1"/>
</dbReference>
<dbReference type="Pfam" id="PF07702">
    <property type="entry name" value="UTRA"/>
    <property type="match status" value="1"/>
</dbReference>
<accession>A0A2N8TMT0</accession>
<keyword evidence="2" id="KW-0238">DNA-binding</keyword>
<dbReference type="CDD" id="cd07377">
    <property type="entry name" value="WHTH_GntR"/>
    <property type="match status" value="1"/>
</dbReference>
<dbReference type="RefSeq" id="WP_102910586.1">
    <property type="nucleotide sequence ID" value="NZ_POUC01000151.1"/>
</dbReference>
<dbReference type="Gene3D" id="3.40.1410.10">
    <property type="entry name" value="Chorismate lyase-like"/>
    <property type="match status" value="1"/>
</dbReference>
<proteinExistence type="predicted"/>
<dbReference type="GO" id="GO:0003677">
    <property type="term" value="F:DNA binding"/>
    <property type="evidence" value="ECO:0007669"/>
    <property type="project" value="UniProtKB-KW"/>
</dbReference>